<dbReference type="GeneID" id="7839580"/>
<dbReference type="KEGG" id="tet:TTHERM_00290810"/>
<evidence type="ECO:0000256" key="2">
    <source>
        <dbReference type="SAM" id="Phobius"/>
    </source>
</evidence>
<dbReference type="InParanoid" id="I7MKH8"/>
<feature type="transmembrane region" description="Helical" evidence="2">
    <location>
        <begin position="125"/>
        <end position="141"/>
    </location>
</feature>
<proteinExistence type="predicted"/>
<dbReference type="EMBL" id="GG662651">
    <property type="protein sequence ID" value="EAR98453.2"/>
    <property type="molecule type" value="Genomic_DNA"/>
</dbReference>
<feature type="transmembrane region" description="Helical" evidence="2">
    <location>
        <begin position="173"/>
        <end position="192"/>
    </location>
</feature>
<feature type="compositionally biased region" description="Polar residues" evidence="1">
    <location>
        <begin position="647"/>
        <end position="657"/>
    </location>
</feature>
<feature type="region of interest" description="Disordered" evidence="1">
    <location>
        <begin position="442"/>
        <end position="478"/>
    </location>
</feature>
<reference evidence="4" key="1">
    <citation type="journal article" date="2006" name="PLoS Biol.">
        <title>Macronuclear genome sequence of the ciliate Tetrahymena thermophila, a model eukaryote.</title>
        <authorList>
            <person name="Eisen J.A."/>
            <person name="Coyne R.S."/>
            <person name="Wu M."/>
            <person name="Wu D."/>
            <person name="Thiagarajan M."/>
            <person name="Wortman J.R."/>
            <person name="Badger J.H."/>
            <person name="Ren Q."/>
            <person name="Amedeo P."/>
            <person name="Jones K.M."/>
            <person name="Tallon L.J."/>
            <person name="Delcher A.L."/>
            <person name="Salzberg S.L."/>
            <person name="Silva J.C."/>
            <person name="Haas B.J."/>
            <person name="Majoros W.H."/>
            <person name="Farzad M."/>
            <person name="Carlton J.M."/>
            <person name="Smith R.K. Jr."/>
            <person name="Garg J."/>
            <person name="Pearlman R.E."/>
            <person name="Karrer K.M."/>
            <person name="Sun L."/>
            <person name="Manning G."/>
            <person name="Elde N.C."/>
            <person name="Turkewitz A.P."/>
            <person name="Asai D.J."/>
            <person name="Wilkes D.E."/>
            <person name="Wang Y."/>
            <person name="Cai H."/>
            <person name="Collins K."/>
            <person name="Stewart B.A."/>
            <person name="Lee S.R."/>
            <person name="Wilamowska K."/>
            <person name="Weinberg Z."/>
            <person name="Ruzzo W.L."/>
            <person name="Wloga D."/>
            <person name="Gaertig J."/>
            <person name="Frankel J."/>
            <person name="Tsao C.-C."/>
            <person name="Gorovsky M.A."/>
            <person name="Keeling P.J."/>
            <person name="Waller R.F."/>
            <person name="Patron N.J."/>
            <person name="Cherry J.M."/>
            <person name="Stover N.A."/>
            <person name="Krieger C.J."/>
            <person name="del Toro C."/>
            <person name="Ryder H.F."/>
            <person name="Williamson S.C."/>
            <person name="Barbeau R.A."/>
            <person name="Hamilton E.P."/>
            <person name="Orias E."/>
        </authorList>
    </citation>
    <scope>NUCLEOTIDE SEQUENCE [LARGE SCALE GENOMIC DNA]</scope>
    <source>
        <strain evidence="4">SB210</strain>
    </source>
</reference>
<evidence type="ECO:0000256" key="1">
    <source>
        <dbReference type="SAM" id="MobiDB-lite"/>
    </source>
</evidence>
<dbReference type="Proteomes" id="UP000009168">
    <property type="component" value="Unassembled WGS sequence"/>
</dbReference>
<name>I7MKH8_TETTS</name>
<dbReference type="RefSeq" id="XP_001018698.2">
    <property type="nucleotide sequence ID" value="XM_001018698.2"/>
</dbReference>
<feature type="region of interest" description="Disordered" evidence="1">
    <location>
        <begin position="357"/>
        <end position="376"/>
    </location>
</feature>
<keyword evidence="4" id="KW-1185">Reference proteome</keyword>
<accession>I7MKH8</accession>
<gene>
    <name evidence="3" type="ORF">TTHERM_00290810</name>
</gene>
<keyword evidence="2" id="KW-1133">Transmembrane helix</keyword>
<feature type="compositionally biased region" description="Polar residues" evidence="1">
    <location>
        <begin position="365"/>
        <end position="376"/>
    </location>
</feature>
<organism evidence="3 4">
    <name type="scientific">Tetrahymena thermophila (strain SB210)</name>
    <dbReference type="NCBI Taxonomy" id="312017"/>
    <lineage>
        <taxon>Eukaryota</taxon>
        <taxon>Sar</taxon>
        <taxon>Alveolata</taxon>
        <taxon>Ciliophora</taxon>
        <taxon>Intramacronucleata</taxon>
        <taxon>Oligohymenophorea</taxon>
        <taxon>Hymenostomatida</taxon>
        <taxon>Tetrahymenina</taxon>
        <taxon>Tetrahymenidae</taxon>
        <taxon>Tetrahymena</taxon>
    </lineage>
</organism>
<keyword evidence="2 3" id="KW-0812">Transmembrane</keyword>
<evidence type="ECO:0000313" key="4">
    <source>
        <dbReference type="Proteomes" id="UP000009168"/>
    </source>
</evidence>
<feature type="region of interest" description="Disordered" evidence="1">
    <location>
        <begin position="898"/>
        <end position="921"/>
    </location>
</feature>
<feature type="transmembrane region" description="Helical" evidence="2">
    <location>
        <begin position="147"/>
        <end position="166"/>
    </location>
</feature>
<feature type="transmembrane region" description="Helical" evidence="2">
    <location>
        <begin position="245"/>
        <end position="262"/>
    </location>
</feature>
<evidence type="ECO:0000313" key="3">
    <source>
        <dbReference type="EMBL" id="EAR98453.2"/>
    </source>
</evidence>
<keyword evidence="2" id="KW-0472">Membrane</keyword>
<sequence>MADFQFKIIYITVIASQKKVSRIKKELNKHRLIKKINKIQEIIINQLINQQYPSYKLKEQQQQYKIFKKQLIVKVQSIQRKVYGINDSNIRMKYYNTKHISKWTLNFKKDYLEEQFHQQNKTKDFFFFQMMILSTFLWSIISITIDGISINMGALLGVLFLSFLIIRVPHLKFCQYYIFVIQILACIAIPYYNLSNKQPYWRIYLNGAASVLWMFVGYQSFVMESISIAFQIIAPIYILKMQYEYIVVLGLFMLLLITSRYINNRSQRLLFLALQSFEQWQEAIEKTVPTYFIVSRFEFITHQMYLHDQNKKFQKFMEAQQSTKKFGSKNSEDNKLYIEFLKNCEIEYAPSQPFSPASAGGVRSHGNSYSNKNSNVESIHSNQNLYGFGTGKNQVNNNNLLSSVHLKVGNQYTNNTPSSATQAINTLFDLLLKKHDQLYNETTQAQNKKGRKSLQFNQNKPDDKKIKTNNNDFAAAAPGDSRRNTILAQNLFTNIDENGVQQNQLLKEEQIKVIYKSPSSLSIQKFKVKIVPLIMQEPLLAISLQDITLNEEEKKVKKIEQDNNAINLQVISKIKSHLEYLNQNLSKVKSQKMKQAIIFPLNIIRSTAAIEKNKITYEQFGVNQLFKELASTFPNLAQVKVKNNSENLQNQNTISSYQKRENSNNTLNQNANQDEQEKMKEFDLIDPQSFEELDDQEMVKQQKETIAKKYNLAGVISANHDFLSFSLQEKQFYRQKSNLQSSMQTLGAENLALKGYANFVDSEQIIPYYNFQKKINLTETAAANKDKFNSCQNIYIGSQIDNDFNNTQRIHQENEQNHNTSAQFKNFYKSISNDNIGSKKQNKMVNKFSQQHLPNTVNTSPAFQKVNPLTQSKSSISYKVIKQQLISQINNNLKQFDESQQNNKSQIGQLEQKNKLNIPTSEDLQKRGLTLYTTTTGLSQQQYGSFMQTKCQNQIEKEDTHEDLNSEKVSNKIQTAFQINQNNFSTQKILSDQNLLQQNNNIQNASGVQLREDRHSSIGQVSSNNFPSINQIEFEANQNLVKKHNFNQQVASNKLIVQGDNKNQDASVFTNLPHIKTSTQLETEANDVMSEKEKKLNTLFNNQSKNSINQPEIQIHSNYRLIFQALCGIITCFGKQDVQIIIENYNKKLYNSLKFTVKCIQNENQTNKKTNQNSEKKQEQKQIFNFENSPSINNSPQQNTYQYSMFPSINTHTHNPPNSILSPSSNFQSENNTPLKQITVGKVTKFNLLSTNKVMKAEEDFKKNLYDLSYLSSKHLSNKIWNSIKDIACLLGPEKLEYHENTISIEFFTNMNIIKNQQMNPNIPFQNTKPNRNSLFSIQHNLQNQMFVNNINSQTNINNSQFQPNNSNMTYYTPQLNVQPNFQENVAQSIININNSSIVLANVINNNLNINNINNEPNTSIANAQNISRLDPQTASNKNSFNNLQQQQNTYVSFQQYLSLNSKHSDQNYRPSSQQSIQIQKQPQKVQTIFPVQQQSSNQPFMVNSKLRIPEEEEQSPYKKRQYSQVSLSLMSLQSQQDEGINQVQPIKNFLNQNAKFNN</sequence>
<protein>
    <submittedName>
        <fullName evidence="3">Transmembrane protein, putative</fullName>
    </submittedName>
</protein>
<feature type="region of interest" description="Disordered" evidence="1">
    <location>
        <begin position="647"/>
        <end position="668"/>
    </location>
</feature>